<evidence type="ECO:0000313" key="1">
    <source>
        <dbReference type="Proteomes" id="UP000887580"/>
    </source>
</evidence>
<name>A0AC35G6M6_9BILA</name>
<dbReference type="WBParaSite" id="PS1159_v2.g24408.t1">
    <property type="protein sequence ID" value="PS1159_v2.g24408.t1"/>
    <property type="gene ID" value="PS1159_v2.g24408"/>
</dbReference>
<dbReference type="Proteomes" id="UP000887580">
    <property type="component" value="Unplaced"/>
</dbReference>
<proteinExistence type="predicted"/>
<organism evidence="1 2">
    <name type="scientific">Panagrolaimus sp. PS1159</name>
    <dbReference type="NCBI Taxonomy" id="55785"/>
    <lineage>
        <taxon>Eukaryota</taxon>
        <taxon>Metazoa</taxon>
        <taxon>Ecdysozoa</taxon>
        <taxon>Nematoda</taxon>
        <taxon>Chromadorea</taxon>
        <taxon>Rhabditida</taxon>
        <taxon>Tylenchina</taxon>
        <taxon>Panagrolaimomorpha</taxon>
        <taxon>Panagrolaimoidea</taxon>
        <taxon>Panagrolaimidae</taxon>
        <taxon>Panagrolaimus</taxon>
    </lineage>
</organism>
<accession>A0AC35G6M6</accession>
<sequence length="226" mass="25572">MPSTSCPENYDSVLLLSNIHESPRTDAHTMTMNCPDNIFSKAIYGCSTSEQRHSFVERVQTNTYWCRRKEGAPTTDKGVLFGGLYFEDEENVFTNTKGCPEYFNAFRFFDYIYVCISLNNNLGAKNAVDFGGFYSCLSKTKTCPSGFTAHLLTIYNGCPVHYCVHPTAFNKAQENPLKRPPFSDFHKAINNQTSDDKIPKPGKLNNETLKTLEHEFNVTNLQQNNA</sequence>
<protein>
    <submittedName>
        <fullName evidence="2">Uncharacterized protein</fullName>
    </submittedName>
</protein>
<reference evidence="2" key="1">
    <citation type="submission" date="2022-11" db="UniProtKB">
        <authorList>
            <consortium name="WormBaseParasite"/>
        </authorList>
    </citation>
    <scope>IDENTIFICATION</scope>
</reference>
<evidence type="ECO:0000313" key="2">
    <source>
        <dbReference type="WBParaSite" id="PS1159_v2.g24408.t1"/>
    </source>
</evidence>